<dbReference type="Pfam" id="PF16199">
    <property type="entry name" value="Radical_SAM_C"/>
    <property type="match status" value="1"/>
</dbReference>
<gene>
    <name evidence="8" type="ORF">JCM14722_20270</name>
</gene>
<evidence type="ECO:0000256" key="1">
    <source>
        <dbReference type="ARBA" id="ARBA00001966"/>
    </source>
</evidence>
<dbReference type="InterPro" id="IPR007197">
    <property type="entry name" value="rSAM"/>
</dbReference>
<keyword evidence="3" id="KW-0949">S-adenosyl-L-methionine</keyword>
<dbReference type="SMART" id="SM00729">
    <property type="entry name" value="Elp3"/>
    <property type="match status" value="1"/>
</dbReference>
<dbReference type="InterPro" id="IPR006638">
    <property type="entry name" value="Elp3/MiaA/NifB-like_rSAM"/>
</dbReference>
<dbReference type="EMBL" id="AP026708">
    <property type="protein sequence ID" value="BDQ34485.1"/>
    <property type="molecule type" value="Genomic_DNA"/>
</dbReference>
<dbReference type="SFLD" id="SFLDS00029">
    <property type="entry name" value="Radical_SAM"/>
    <property type="match status" value="1"/>
</dbReference>
<dbReference type="PANTHER" id="PTHR11135:SF1">
    <property type="entry name" value="PROTEIN YHCC"/>
    <property type="match status" value="1"/>
</dbReference>
<sequence length="327" mass="36057">MFRFYGLSAFMRHHFGKRVRKIPLDAGFSCPNRDGSLSSEGCVFCNPAGSGSGLGTRGLSIPEQWDFWRDIHVKKQGIDQFTGYLQSYSNTHGPIEKLAAILKEMRGLPGMASLALGTRPDCLDAAKLDLLADQKEALGLDAVFLELGLQSADDATLRHINRGHDVASFAEAAEAAAERGLLVVAHVMAGLPSPDGREGEAELLATVEFLNRLPVHGIKFHNVYVCRGTRLARWLEEGRYAPPTLDEYLAWLSAALMRLDPRIVVHRLNGNPAQGELLAPDWAANMRRLHNLVREHFNRYDVWQGRGNGAEDGPAPWFDPNHEGGES</sequence>
<proteinExistence type="predicted"/>
<keyword evidence="5" id="KW-0408">Iron</keyword>
<evidence type="ECO:0000256" key="4">
    <source>
        <dbReference type="ARBA" id="ARBA00022723"/>
    </source>
</evidence>
<dbReference type="NCBIfam" id="TIGR01212">
    <property type="entry name" value="TIGR01212 family radical SAM protein"/>
    <property type="match status" value="1"/>
</dbReference>
<keyword evidence="9" id="KW-1185">Reference proteome</keyword>
<evidence type="ECO:0000256" key="6">
    <source>
        <dbReference type="ARBA" id="ARBA00023014"/>
    </source>
</evidence>
<organism evidence="8 9">
    <name type="scientific">Pseudodesulfovibrio portus</name>
    <dbReference type="NCBI Taxonomy" id="231439"/>
    <lineage>
        <taxon>Bacteria</taxon>
        <taxon>Pseudomonadati</taxon>
        <taxon>Thermodesulfobacteriota</taxon>
        <taxon>Desulfovibrionia</taxon>
        <taxon>Desulfovibrionales</taxon>
        <taxon>Desulfovibrionaceae</taxon>
    </lineage>
</organism>
<dbReference type="PROSITE" id="PS51918">
    <property type="entry name" value="RADICAL_SAM"/>
    <property type="match status" value="1"/>
</dbReference>
<evidence type="ECO:0000256" key="3">
    <source>
        <dbReference type="ARBA" id="ARBA00022691"/>
    </source>
</evidence>
<dbReference type="InterPro" id="IPR039661">
    <property type="entry name" value="ELP3"/>
</dbReference>
<dbReference type="Gene3D" id="3.80.30.20">
    <property type="entry name" value="tm_1862 like domain"/>
    <property type="match status" value="1"/>
</dbReference>
<protein>
    <submittedName>
        <fullName evidence="8">TIGR01212 family radical SAM protein</fullName>
    </submittedName>
</protein>
<dbReference type="SFLD" id="SFLDG01086">
    <property type="entry name" value="elongater_protein-like"/>
    <property type="match status" value="1"/>
</dbReference>
<dbReference type="Pfam" id="PF04055">
    <property type="entry name" value="Radical_SAM"/>
    <property type="match status" value="1"/>
</dbReference>
<feature type="domain" description="Radical SAM core" evidence="7">
    <location>
        <begin position="14"/>
        <end position="262"/>
    </location>
</feature>
<evidence type="ECO:0000256" key="5">
    <source>
        <dbReference type="ARBA" id="ARBA00023004"/>
    </source>
</evidence>
<name>A0ABN6RTL3_9BACT</name>
<dbReference type="SFLD" id="SFLDG01091">
    <property type="entry name" value="uncharacterized_CHP01210-like"/>
    <property type="match status" value="1"/>
</dbReference>
<dbReference type="PANTHER" id="PTHR11135">
    <property type="entry name" value="HISTONE ACETYLTRANSFERASE-RELATED"/>
    <property type="match status" value="1"/>
</dbReference>
<evidence type="ECO:0000313" key="9">
    <source>
        <dbReference type="Proteomes" id="UP001061361"/>
    </source>
</evidence>
<dbReference type="InterPro" id="IPR005911">
    <property type="entry name" value="YhcC-like"/>
</dbReference>
<dbReference type="InterPro" id="IPR058240">
    <property type="entry name" value="rSAM_sf"/>
</dbReference>
<keyword evidence="6" id="KW-0411">Iron-sulfur</keyword>
<accession>A0ABN6RTL3</accession>
<dbReference type="InterPro" id="IPR023404">
    <property type="entry name" value="rSAM_horseshoe"/>
</dbReference>
<dbReference type="Proteomes" id="UP001061361">
    <property type="component" value="Chromosome"/>
</dbReference>
<keyword evidence="2" id="KW-0004">4Fe-4S</keyword>
<dbReference type="InterPro" id="IPR032432">
    <property type="entry name" value="Radical_SAM_C"/>
</dbReference>
<reference evidence="8" key="1">
    <citation type="submission" date="2022-08" db="EMBL/GenBank/DDBJ databases">
        <title>Genome Sequence of the sulphate-reducing bacterium, Pseudodesulfovibrio portus JCM14722.</title>
        <authorList>
            <person name="Kondo R."/>
            <person name="Kataoka T."/>
        </authorList>
    </citation>
    <scope>NUCLEOTIDE SEQUENCE</scope>
    <source>
        <strain evidence="8">JCM 14722</strain>
    </source>
</reference>
<evidence type="ECO:0000259" key="7">
    <source>
        <dbReference type="PROSITE" id="PS51918"/>
    </source>
</evidence>
<evidence type="ECO:0000313" key="8">
    <source>
        <dbReference type="EMBL" id="BDQ34485.1"/>
    </source>
</evidence>
<evidence type="ECO:0000256" key="2">
    <source>
        <dbReference type="ARBA" id="ARBA00022485"/>
    </source>
</evidence>
<comment type="cofactor">
    <cofactor evidence="1">
        <name>[4Fe-4S] cluster</name>
        <dbReference type="ChEBI" id="CHEBI:49883"/>
    </cofactor>
</comment>
<keyword evidence="4" id="KW-0479">Metal-binding</keyword>
<dbReference type="SUPFAM" id="SSF102114">
    <property type="entry name" value="Radical SAM enzymes"/>
    <property type="match status" value="1"/>
</dbReference>
<dbReference type="RefSeq" id="WP_264981391.1">
    <property type="nucleotide sequence ID" value="NZ_AP026708.1"/>
</dbReference>